<dbReference type="OrthoDB" id="2874149at2759"/>
<gene>
    <name evidence="12" type="ORF">DERYTH_LOCUS16442</name>
</gene>
<dbReference type="CDD" id="cd14966">
    <property type="entry name" value="7tmD_STE3"/>
    <property type="match status" value="1"/>
</dbReference>
<keyword evidence="5 11" id="KW-1133">Transmembrane helix</keyword>
<dbReference type="GO" id="GO:0005886">
    <property type="term" value="C:plasma membrane"/>
    <property type="evidence" value="ECO:0007669"/>
    <property type="project" value="TreeGrafter"/>
</dbReference>
<feature type="region of interest" description="Disordered" evidence="10">
    <location>
        <begin position="312"/>
        <end position="338"/>
    </location>
</feature>
<dbReference type="PANTHER" id="PTHR28097:SF1">
    <property type="entry name" value="PHEROMONE A FACTOR RECEPTOR"/>
    <property type="match status" value="1"/>
</dbReference>
<dbReference type="PANTHER" id="PTHR28097">
    <property type="entry name" value="PHEROMONE A FACTOR RECEPTOR"/>
    <property type="match status" value="1"/>
</dbReference>
<feature type="compositionally biased region" description="Low complexity" evidence="10">
    <location>
        <begin position="317"/>
        <end position="338"/>
    </location>
</feature>
<protein>
    <submittedName>
        <fullName evidence="12">10460_t:CDS:1</fullName>
    </submittedName>
</protein>
<keyword evidence="3" id="KW-0589">Pheromone response</keyword>
<keyword evidence="13" id="KW-1185">Reference proteome</keyword>
<evidence type="ECO:0000256" key="1">
    <source>
        <dbReference type="ARBA" id="ARBA00004141"/>
    </source>
</evidence>
<evidence type="ECO:0000256" key="2">
    <source>
        <dbReference type="ARBA" id="ARBA00011085"/>
    </source>
</evidence>
<keyword evidence="4 11" id="KW-0812">Transmembrane</keyword>
<dbReference type="GO" id="GO:0004933">
    <property type="term" value="F:mating-type a-factor pheromone receptor activity"/>
    <property type="evidence" value="ECO:0007669"/>
    <property type="project" value="InterPro"/>
</dbReference>
<evidence type="ECO:0000256" key="8">
    <source>
        <dbReference type="ARBA" id="ARBA00023170"/>
    </source>
</evidence>
<sequence>MAEYFFTTVTFLAILLCIIPGIFHIQSRNWGAILMIFWVITTNTILFINSILWANDLDDKAPIYCLISSPIYVGANFGLLASISCMIHTLYSLIARPTIITEKMKRRQAIIDFSLIILVPIVLTGCFYLIQTNKYAIRPVLGCFSPANVNGLFFLIDGIWPVLISIIGCYYAALTAYAILKKKLEIQSLLRRNESGLNTARFYRLVFFCITYLIFAFPTALLIFFSNLAKCQYITDFRPVFYFPEYSFNTIPILPYGLAVFDYVKPLTGFFVFLFFGTGRDASTAYIRWAKKIHLDKVFSFLKGNYDDLRSQHSKSSKSSQNSTVQSNGHDSSFPDSPFKSPKHIPHLSDSFGDEKDDNVTFTTTVSATIPKPKKGLGNIFFLSSHRTPTEQAQIDMTSGIHIRIDGLTTNIIEEDNDHSIEEPVPIYQTVDVSASVTSSSTIYEYNNSLKPKTVQHTNIQPAYVDASSLVHTEDGYV</sequence>
<evidence type="ECO:0000256" key="10">
    <source>
        <dbReference type="SAM" id="MobiDB-lite"/>
    </source>
</evidence>
<evidence type="ECO:0000256" key="6">
    <source>
        <dbReference type="ARBA" id="ARBA00023040"/>
    </source>
</evidence>
<dbReference type="AlphaFoldDB" id="A0A9N9NP57"/>
<dbReference type="PRINTS" id="PR00900">
    <property type="entry name" value="PHEROMONEAR"/>
</dbReference>
<keyword evidence="9" id="KW-0807">Transducer</keyword>
<reference evidence="12" key="1">
    <citation type="submission" date="2021-06" db="EMBL/GenBank/DDBJ databases">
        <authorList>
            <person name="Kallberg Y."/>
            <person name="Tangrot J."/>
            <person name="Rosling A."/>
        </authorList>
    </citation>
    <scope>NUCLEOTIDE SEQUENCE</scope>
    <source>
        <strain evidence="12">MA453B</strain>
    </source>
</reference>
<dbReference type="InterPro" id="IPR001546">
    <property type="entry name" value="GPCR_Pheromne_A_rcpt"/>
</dbReference>
<feature type="transmembrane region" description="Helical" evidence="11">
    <location>
        <begin position="61"/>
        <end position="88"/>
    </location>
</feature>
<evidence type="ECO:0000256" key="3">
    <source>
        <dbReference type="ARBA" id="ARBA00022507"/>
    </source>
</evidence>
<feature type="transmembrane region" description="Helical" evidence="11">
    <location>
        <begin position="201"/>
        <end position="225"/>
    </location>
</feature>
<feature type="transmembrane region" description="Helical" evidence="11">
    <location>
        <begin position="159"/>
        <end position="180"/>
    </location>
</feature>
<dbReference type="PRINTS" id="PR00899">
    <property type="entry name" value="GPCRSTE3"/>
</dbReference>
<accession>A0A9N9NP57</accession>
<evidence type="ECO:0000256" key="9">
    <source>
        <dbReference type="ARBA" id="ARBA00023224"/>
    </source>
</evidence>
<dbReference type="GO" id="GO:0000750">
    <property type="term" value="P:pheromone-dependent signal transduction involved in conjugation with cellular fusion"/>
    <property type="evidence" value="ECO:0007669"/>
    <property type="project" value="TreeGrafter"/>
</dbReference>
<evidence type="ECO:0000313" key="13">
    <source>
        <dbReference type="Proteomes" id="UP000789405"/>
    </source>
</evidence>
<keyword evidence="6" id="KW-0297">G-protein coupled receptor</keyword>
<name>A0A9N9NP57_9GLOM</name>
<dbReference type="Pfam" id="PF02076">
    <property type="entry name" value="STE3"/>
    <property type="match status" value="1"/>
</dbReference>
<evidence type="ECO:0000256" key="5">
    <source>
        <dbReference type="ARBA" id="ARBA00022989"/>
    </source>
</evidence>
<feature type="transmembrane region" description="Helical" evidence="11">
    <location>
        <begin position="109"/>
        <end position="130"/>
    </location>
</feature>
<dbReference type="EMBL" id="CAJVPY010014341">
    <property type="protein sequence ID" value="CAG8746003.1"/>
    <property type="molecule type" value="Genomic_DNA"/>
</dbReference>
<keyword evidence="8" id="KW-0675">Receptor</keyword>
<dbReference type="InterPro" id="IPR001499">
    <property type="entry name" value="GPCR_STE3"/>
</dbReference>
<evidence type="ECO:0000313" key="12">
    <source>
        <dbReference type="EMBL" id="CAG8746003.1"/>
    </source>
</evidence>
<feature type="transmembrane region" description="Helical" evidence="11">
    <location>
        <begin position="32"/>
        <end position="55"/>
    </location>
</feature>
<comment type="similarity">
    <text evidence="2">Belongs to the G-protein coupled receptor 4 family.</text>
</comment>
<proteinExistence type="inferred from homology"/>
<evidence type="ECO:0000256" key="4">
    <source>
        <dbReference type="ARBA" id="ARBA00022692"/>
    </source>
</evidence>
<feature type="transmembrane region" description="Helical" evidence="11">
    <location>
        <begin position="6"/>
        <end position="25"/>
    </location>
</feature>
<evidence type="ECO:0000256" key="11">
    <source>
        <dbReference type="SAM" id="Phobius"/>
    </source>
</evidence>
<comment type="subcellular location">
    <subcellularLocation>
        <location evidence="1">Membrane</location>
        <topology evidence="1">Multi-pass membrane protein</topology>
    </subcellularLocation>
</comment>
<organism evidence="12 13">
    <name type="scientific">Dentiscutata erythropus</name>
    <dbReference type="NCBI Taxonomy" id="1348616"/>
    <lineage>
        <taxon>Eukaryota</taxon>
        <taxon>Fungi</taxon>
        <taxon>Fungi incertae sedis</taxon>
        <taxon>Mucoromycota</taxon>
        <taxon>Glomeromycotina</taxon>
        <taxon>Glomeromycetes</taxon>
        <taxon>Diversisporales</taxon>
        <taxon>Gigasporaceae</taxon>
        <taxon>Dentiscutata</taxon>
    </lineage>
</organism>
<evidence type="ECO:0000256" key="7">
    <source>
        <dbReference type="ARBA" id="ARBA00023136"/>
    </source>
</evidence>
<dbReference type="Proteomes" id="UP000789405">
    <property type="component" value="Unassembled WGS sequence"/>
</dbReference>
<comment type="caution">
    <text evidence="12">The sequence shown here is derived from an EMBL/GenBank/DDBJ whole genome shotgun (WGS) entry which is preliminary data.</text>
</comment>
<keyword evidence="7 11" id="KW-0472">Membrane</keyword>